<evidence type="ECO:0000313" key="2">
    <source>
        <dbReference type="Proteomes" id="UP000009374"/>
    </source>
</evidence>
<dbReference type="GO" id="GO:0016791">
    <property type="term" value="F:phosphatase activity"/>
    <property type="evidence" value="ECO:0007669"/>
    <property type="project" value="TreeGrafter"/>
</dbReference>
<dbReference type="Gene3D" id="3.40.50.1240">
    <property type="entry name" value="Phosphoglycerate mutase-like"/>
    <property type="match status" value="1"/>
</dbReference>
<evidence type="ECO:0000313" key="1">
    <source>
        <dbReference type="EMBL" id="EES51994.1"/>
    </source>
</evidence>
<sequence>MKVVLVRHGAAADGEFPELLRPLTLDGRRSVKRLARSISGSGVRVDAIVSSPLTRAVQTAEILLAKLPKAHPVRHVSCLVELAGDFIPGRFSEATFFGWLAECGRSNVVIVGHEPTLLSLAFWLDPALESSGEIRGIAKSSALLFSWAPGHCGRFEGRIFPSK</sequence>
<dbReference type="GO" id="GO:0005737">
    <property type="term" value="C:cytoplasm"/>
    <property type="evidence" value="ECO:0007669"/>
    <property type="project" value="TreeGrafter"/>
</dbReference>
<gene>
    <name evidence="1" type="ORF">UBAL3_95320029</name>
</gene>
<reference evidence="1 2" key="1">
    <citation type="journal article" date="2009" name="Appl. Environ. Microbiol.">
        <title>Community genomic and proteomic analyses of chemoautotrophic iron-oxidizing "Leptospirillum rubarum" (Group II) and "Leptospirillum ferrodiazotrophum" (Group III) bacteria in acid mine drainage biofilms.</title>
        <authorList>
            <person name="Goltsman D.S."/>
            <person name="Denef V.J."/>
            <person name="Singer S.W."/>
            <person name="VerBerkmoes N.C."/>
            <person name="Lefsrud M."/>
            <person name="Mueller R.S."/>
            <person name="Dick G.J."/>
            <person name="Sun C.L."/>
            <person name="Wheeler K.E."/>
            <person name="Zemla A."/>
            <person name="Baker B.J."/>
            <person name="Hauser L."/>
            <person name="Land M."/>
            <person name="Shah M.B."/>
            <person name="Thelen M.P."/>
            <person name="Hettich R.L."/>
            <person name="Banfield J.F."/>
        </authorList>
    </citation>
    <scope>NUCLEOTIDE SEQUENCE [LARGE SCALE GENOMIC DNA]</scope>
</reference>
<accession>C6HZH2</accession>
<dbReference type="EMBL" id="GG693882">
    <property type="protein sequence ID" value="EES51994.1"/>
    <property type="molecule type" value="Genomic_DNA"/>
</dbReference>
<dbReference type="CDD" id="cd07067">
    <property type="entry name" value="HP_PGM_like"/>
    <property type="match status" value="1"/>
</dbReference>
<dbReference type="Proteomes" id="UP000009374">
    <property type="component" value="Unassembled WGS sequence"/>
</dbReference>
<protein>
    <submittedName>
        <fullName evidence="1">Putative phosphohistidine phosphatase, SixA</fullName>
    </submittedName>
</protein>
<dbReference type="SMART" id="SM00855">
    <property type="entry name" value="PGAM"/>
    <property type="match status" value="1"/>
</dbReference>
<dbReference type="Pfam" id="PF00300">
    <property type="entry name" value="His_Phos_1"/>
    <property type="match status" value="1"/>
</dbReference>
<dbReference type="AlphaFoldDB" id="C6HZH2"/>
<dbReference type="PANTHER" id="PTHR48100:SF1">
    <property type="entry name" value="HISTIDINE PHOSPHATASE FAMILY PROTEIN-RELATED"/>
    <property type="match status" value="1"/>
</dbReference>
<organism evidence="1 2">
    <name type="scientific">Leptospirillum ferrodiazotrophum</name>
    <dbReference type="NCBI Taxonomy" id="412449"/>
    <lineage>
        <taxon>Bacteria</taxon>
        <taxon>Pseudomonadati</taxon>
        <taxon>Nitrospirota</taxon>
        <taxon>Nitrospiria</taxon>
        <taxon>Nitrospirales</taxon>
        <taxon>Nitrospiraceae</taxon>
        <taxon>Leptospirillum</taxon>
    </lineage>
</organism>
<dbReference type="InterPro" id="IPR013078">
    <property type="entry name" value="His_Pase_superF_clade-1"/>
</dbReference>
<dbReference type="PANTHER" id="PTHR48100">
    <property type="entry name" value="BROAD-SPECIFICITY PHOSPHATASE YOR283W-RELATED"/>
    <property type="match status" value="1"/>
</dbReference>
<name>C6HZH2_9BACT</name>
<dbReference type="InterPro" id="IPR050275">
    <property type="entry name" value="PGM_Phosphatase"/>
</dbReference>
<keyword evidence="2" id="KW-1185">Reference proteome</keyword>
<dbReference type="SUPFAM" id="SSF53254">
    <property type="entry name" value="Phosphoglycerate mutase-like"/>
    <property type="match status" value="1"/>
</dbReference>
<dbReference type="InterPro" id="IPR029033">
    <property type="entry name" value="His_PPase_superfam"/>
</dbReference>
<proteinExistence type="predicted"/>